<reference evidence="7 8" key="1">
    <citation type="journal article" date="2024" name="Science">
        <title>Giant polyketide synthase enzymes in the biosynthesis of giant marine polyether toxins.</title>
        <authorList>
            <person name="Fallon T.R."/>
            <person name="Shende V.V."/>
            <person name="Wierzbicki I.H."/>
            <person name="Pendleton A.L."/>
            <person name="Watervoot N.F."/>
            <person name="Auber R.P."/>
            <person name="Gonzalez D.J."/>
            <person name="Wisecaver J.H."/>
            <person name="Moore B.S."/>
        </authorList>
    </citation>
    <scope>NUCLEOTIDE SEQUENCE [LARGE SCALE GENOMIC DNA]</scope>
    <source>
        <strain evidence="7 8">12B1</strain>
    </source>
</reference>
<dbReference type="InterPro" id="IPR014813">
    <property type="entry name" value="Gnl3_N_dom"/>
</dbReference>
<keyword evidence="2" id="KW-0547">Nucleotide-binding</keyword>
<dbReference type="PANTHER" id="PTHR11089">
    <property type="entry name" value="GTP-BINDING PROTEIN-RELATED"/>
    <property type="match status" value="1"/>
</dbReference>
<evidence type="ECO:0000256" key="1">
    <source>
        <dbReference type="ARBA" id="ARBA00004123"/>
    </source>
</evidence>
<proteinExistence type="predicted"/>
<sequence>MVNASKVLKARKSKRQPLRLKHKIERKVREHHRKERREKKSNPQKYKKRDPGIPNSWPFKLQLLQQQEAQKDAAAAQREAARLARIRSRAAARQAAAAAAAAAAHGTQARRDARRKAAAFAPLAPLLAEADAVVVVVDARDPAATRCAALEAALRECGKLAVLLLNKLDLVPRRVGAAWLAHLRTQLPTFPLVATEGGGERILASLGAVRRGGEGELAVGELAVGVVGFDRVGKRTVLHALQAARVPGVRVLPMAALLTPALQGVGVNDVMLRRGAVELVTQPELVVEAILERCDRRSLLRVFQQAAFDDTTDFLIAFAAKADPPLELPRRKGQPDVRPAALAFLKRFSAGKVPFFCAPPAADGADVHAEMLQSKGDGEEDVVVDSAVEEAACVMMSPGTADEIELVDEEFAAEDMDEEEEEEGEEEEGEEEEGEEEEEEGEEEEEDDDE</sequence>
<dbReference type="SUPFAM" id="SSF52540">
    <property type="entry name" value="P-loop containing nucleoside triphosphate hydrolases"/>
    <property type="match status" value="1"/>
</dbReference>
<gene>
    <name evidence="7" type="ORF">AB1Y20_012571</name>
</gene>
<feature type="region of interest" description="Disordered" evidence="5">
    <location>
        <begin position="408"/>
        <end position="450"/>
    </location>
</feature>
<feature type="region of interest" description="Disordered" evidence="5">
    <location>
        <begin position="1"/>
        <end position="57"/>
    </location>
</feature>
<organism evidence="7 8">
    <name type="scientific">Prymnesium parvum</name>
    <name type="common">Toxic golden alga</name>
    <dbReference type="NCBI Taxonomy" id="97485"/>
    <lineage>
        <taxon>Eukaryota</taxon>
        <taxon>Haptista</taxon>
        <taxon>Haptophyta</taxon>
        <taxon>Prymnesiophyceae</taxon>
        <taxon>Prymnesiales</taxon>
        <taxon>Prymnesiaceae</taxon>
        <taxon>Prymnesium</taxon>
    </lineage>
</organism>
<dbReference type="PANTHER" id="PTHR11089:SF30">
    <property type="entry name" value="GUANINE NUCLEOTIDE-BINDING PROTEIN-LIKE 3 HOMOLOG"/>
    <property type="match status" value="1"/>
</dbReference>
<dbReference type="Pfam" id="PF08701">
    <property type="entry name" value="GN3L_Grn1"/>
    <property type="match status" value="1"/>
</dbReference>
<accession>A0AB34ILS3</accession>
<name>A0AB34ILS3_PRYPA</name>
<protein>
    <recommendedName>
        <fullName evidence="6">Guanine nucleotide-binding protein-like 3 N-terminal domain-containing protein</fullName>
    </recommendedName>
</protein>
<dbReference type="InterPro" id="IPR027417">
    <property type="entry name" value="P-loop_NTPase"/>
</dbReference>
<evidence type="ECO:0000313" key="7">
    <source>
        <dbReference type="EMBL" id="KAL1499888.1"/>
    </source>
</evidence>
<dbReference type="AlphaFoldDB" id="A0AB34ILS3"/>
<dbReference type="EMBL" id="JBGBPQ010000024">
    <property type="protein sequence ID" value="KAL1499888.1"/>
    <property type="molecule type" value="Genomic_DNA"/>
</dbReference>
<evidence type="ECO:0000313" key="8">
    <source>
        <dbReference type="Proteomes" id="UP001515480"/>
    </source>
</evidence>
<keyword evidence="4" id="KW-0539">Nucleus</keyword>
<evidence type="ECO:0000256" key="4">
    <source>
        <dbReference type="ARBA" id="ARBA00023242"/>
    </source>
</evidence>
<dbReference type="InterPro" id="IPR050755">
    <property type="entry name" value="TRAFAC_YlqF/YawG_RiboMat"/>
</dbReference>
<comment type="subcellular location">
    <subcellularLocation>
        <location evidence="1">Nucleus</location>
    </subcellularLocation>
</comment>
<keyword evidence="8" id="KW-1185">Reference proteome</keyword>
<dbReference type="Gene3D" id="3.40.50.300">
    <property type="entry name" value="P-loop containing nucleotide triphosphate hydrolases"/>
    <property type="match status" value="1"/>
</dbReference>
<evidence type="ECO:0000259" key="6">
    <source>
        <dbReference type="Pfam" id="PF08701"/>
    </source>
</evidence>
<keyword evidence="3" id="KW-0342">GTP-binding</keyword>
<dbReference type="GO" id="GO:0005730">
    <property type="term" value="C:nucleolus"/>
    <property type="evidence" value="ECO:0007669"/>
    <property type="project" value="TreeGrafter"/>
</dbReference>
<evidence type="ECO:0000256" key="2">
    <source>
        <dbReference type="ARBA" id="ARBA00022741"/>
    </source>
</evidence>
<comment type="caution">
    <text evidence="7">The sequence shown here is derived from an EMBL/GenBank/DDBJ whole genome shotgun (WGS) entry which is preliminary data.</text>
</comment>
<feature type="domain" description="Guanine nucleotide-binding protein-like 3 N-terminal" evidence="6">
    <location>
        <begin position="18"/>
        <end position="90"/>
    </location>
</feature>
<feature type="compositionally biased region" description="Basic residues" evidence="5">
    <location>
        <begin position="8"/>
        <end position="39"/>
    </location>
</feature>
<dbReference type="GO" id="GO:0005525">
    <property type="term" value="F:GTP binding"/>
    <property type="evidence" value="ECO:0007669"/>
    <property type="project" value="UniProtKB-KW"/>
</dbReference>
<evidence type="ECO:0000256" key="3">
    <source>
        <dbReference type="ARBA" id="ARBA00023134"/>
    </source>
</evidence>
<dbReference type="Proteomes" id="UP001515480">
    <property type="component" value="Unassembled WGS sequence"/>
</dbReference>
<evidence type="ECO:0000256" key="5">
    <source>
        <dbReference type="SAM" id="MobiDB-lite"/>
    </source>
</evidence>